<dbReference type="EMBL" id="WTPW01000111">
    <property type="protein sequence ID" value="KAF0546379.1"/>
    <property type="molecule type" value="Genomic_DNA"/>
</dbReference>
<name>A0A8H4AZ16_GIGMA</name>
<proteinExistence type="predicted"/>
<accession>A0A8H4AZ16</accession>
<dbReference type="Proteomes" id="UP000439903">
    <property type="component" value="Unassembled WGS sequence"/>
</dbReference>
<comment type="caution">
    <text evidence="1">The sequence shown here is derived from an EMBL/GenBank/DDBJ whole genome shotgun (WGS) entry which is preliminary data.</text>
</comment>
<sequence length="72" mass="8780">MSLYPNLRIFEICSKFLEYWNFICANEFYEKLTKGDDVCSHVLEELNLEFEIERQNYQQKIKRLESCVKGYE</sequence>
<evidence type="ECO:0000313" key="1">
    <source>
        <dbReference type="EMBL" id="KAF0546379.1"/>
    </source>
</evidence>
<evidence type="ECO:0000313" key="2">
    <source>
        <dbReference type="Proteomes" id="UP000439903"/>
    </source>
</evidence>
<dbReference type="AlphaFoldDB" id="A0A8H4AZ16"/>
<gene>
    <name evidence="1" type="ORF">F8M41_001309</name>
</gene>
<reference evidence="1 2" key="1">
    <citation type="journal article" date="2019" name="Environ. Microbiol.">
        <title>At the nexus of three kingdoms: the genome of the mycorrhizal fungus Gigaspora margarita provides insights into plant, endobacterial and fungal interactions.</title>
        <authorList>
            <person name="Venice F."/>
            <person name="Ghignone S."/>
            <person name="Salvioli di Fossalunga A."/>
            <person name="Amselem J."/>
            <person name="Novero M."/>
            <person name="Xianan X."/>
            <person name="Sedzielewska Toro K."/>
            <person name="Morin E."/>
            <person name="Lipzen A."/>
            <person name="Grigoriev I.V."/>
            <person name="Henrissat B."/>
            <person name="Martin F.M."/>
            <person name="Bonfante P."/>
        </authorList>
    </citation>
    <scope>NUCLEOTIDE SEQUENCE [LARGE SCALE GENOMIC DNA]</scope>
    <source>
        <strain evidence="1 2">BEG34</strain>
    </source>
</reference>
<organism evidence="1 2">
    <name type="scientific">Gigaspora margarita</name>
    <dbReference type="NCBI Taxonomy" id="4874"/>
    <lineage>
        <taxon>Eukaryota</taxon>
        <taxon>Fungi</taxon>
        <taxon>Fungi incertae sedis</taxon>
        <taxon>Mucoromycota</taxon>
        <taxon>Glomeromycotina</taxon>
        <taxon>Glomeromycetes</taxon>
        <taxon>Diversisporales</taxon>
        <taxon>Gigasporaceae</taxon>
        <taxon>Gigaspora</taxon>
    </lineage>
</organism>
<keyword evidence="2" id="KW-1185">Reference proteome</keyword>
<protein>
    <submittedName>
        <fullName evidence="1">Uncharacterized protein</fullName>
    </submittedName>
</protein>